<dbReference type="SUPFAM" id="SSF81321">
    <property type="entry name" value="Family A G protein-coupled receptor-like"/>
    <property type="match status" value="1"/>
</dbReference>
<keyword evidence="1" id="KW-0812">Transmembrane</keyword>
<feature type="transmembrane region" description="Helical" evidence="1">
    <location>
        <begin position="92"/>
        <end position="114"/>
    </location>
</feature>
<evidence type="ECO:0008006" key="4">
    <source>
        <dbReference type="Google" id="ProtNLM"/>
    </source>
</evidence>
<sequence>MNYDQAVKIDQDNGSYKNGLVALCLIFGISGSLISLFIIIKIAKKPKPIHMDTILSLITIVIGFIASLSNLARGIMIKWPYNIFVYHREACIFEFLTSAMFNSMAVYSICFLSYERMLLIIFKITFSKKIWYTILSVFILLHVTLFILICAHKEFLFSQIAFGCTSNFNSQISVMSKYAAIIYSFCFISVAVNYITIITVQFKRSVKMQLRLNLDKNLVKRENLKILFRSSLIIVCFIVAYIGKDLSWYYQWSTGRVRPWTLDYVSSALQLTHHVANCFIVLYMDPSIYRDTLDRAKLLFLRRTGQDPRSSIYYLQQPSLISNNI</sequence>
<evidence type="ECO:0000313" key="2">
    <source>
        <dbReference type="EMBL" id="KXN72873.1"/>
    </source>
</evidence>
<feature type="transmembrane region" description="Helical" evidence="1">
    <location>
        <begin position="54"/>
        <end position="72"/>
    </location>
</feature>
<reference evidence="2 3" key="1">
    <citation type="journal article" date="2015" name="Genome Biol. Evol.">
        <title>Phylogenomic analyses indicate that early fungi evolved digesting cell walls of algal ancestors of land plants.</title>
        <authorList>
            <person name="Chang Y."/>
            <person name="Wang S."/>
            <person name="Sekimoto S."/>
            <person name="Aerts A.L."/>
            <person name="Choi C."/>
            <person name="Clum A."/>
            <person name="LaButti K.M."/>
            <person name="Lindquist E.A."/>
            <person name="Yee Ngan C."/>
            <person name="Ohm R.A."/>
            <person name="Salamov A.A."/>
            <person name="Grigoriev I.V."/>
            <person name="Spatafora J.W."/>
            <person name="Berbee M.L."/>
        </authorList>
    </citation>
    <scope>NUCLEOTIDE SEQUENCE [LARGE SCALE GENOMIC DNA]</scope>
    <source>
        <strain evidence="2 3">NRRL 28638</strain>
    </source>
</reference>
<proteinExistence type="predicted"/>
<gene>
    <name evidence="2" type="ORF">CONCODRAFT_4266</name>
</gene>
<keyword evidence="1" id="KW-1133">Transmembrane helix</keyword>
<evidence type="ECO:0000313" key="3">
    <source>
        <dbReference type="Proteomes" id="UP000070444"/>
    </source>
</evidence>
<dbReference type="Proteomes" id="UP000070444">
    <property type="component" value="Unassembled WGS sequence"/>
</dbReference>
<keyword evidence="1" id="KW-0472">Membrane</keyword>
<keyword evidence="3" id="KW-1185">Reference proteome</keyword>
<feature type="transmembrane region" description="Helical" evidence="1">
    <location>
        <begin position="178"/>
        <end position="202"/>
    </location>
</feature>
<feature type="transmembrane region" description="Helical" evidence="1">
    <location>
        <begin position="20"/>
        <end position="42"/>
    </location>
</feature>
<feature type="transmembrane region" description="Helical" evidence="1">
    <location>
        <begin position="130"/>
        <end position="149"/>
    </location>
</feature>
<accession>A0A137PD08</accession>
<dbReference type="EMBL" id="KQ964445">
    <property type="protein sequence ID" value="KXN72873.1"/>
    <property type="molecule type" value="Genomic_DNA"/>
</dbReference>
<organism evidence="2 3">
    <name type="scientific">Conidiobolus coronatus (strain ATCC 28846 / CBS 209.66 / NRRL 28638)</name>
    <name type="common">Delacroixia coronata</name>
    <dbReference type="NCBI Taxonomy" id="796925"/>
    <lineage>
        <taxon>Eukaryota</taxon>
        <taxon>Fungi</taxon>
        <taxon>Fungi incertae sedis</taxon>
        <taxon>Zoopagomycota</taxon>
        <taxon>Entomophthoromycotina</taxon>
        <taxon>Entomophthoromycetes</taxon>
        <taxon>Entomophthorales</taxon>
        <taxon>Ancylistaceae</taxon>
        <taxon>Conidiobolus</taxon>
    </lineage>
</organism>
<dbReference type="Gene3D" id="1.20.1070.10">
    <property type="entry name" value="Rhodopsin 7-helix transmembrane proteins"/>
    <property type="match status" value="1"/>
</dbReference>
<dbReference type="AlphaFoldDB" id="A0A137PD08"/>
<feature type="transmembrane region" description="Helical" evidence="1">
    <location>
        <begin position="226"/>
        <end position="244"/>
    </location>
</feature>
<evidence type="ECO:0000256" key="1">
    <source>
        <dbReference type="SAM" id="Phobius"/>
    </source>
</evidence>
<name>A0A137PD08_CONC2</name>
<protein>
    <recommendedName>
        <fullName evidence="4">G-protein coupled receptors family 1 profile domain-containing protein</fullName>
    </recommendedName>
</protein>